<accession>A0A4U1F4D2</accession>
<evidence type="ECO:0000313" key="2">
    <source>
        <dbReference type="Proteomes" id="UP000308365"/>
    </source>
</evidence>
<sequence length="277" mass="30774">ITLTTISITAITITTITLTAISITTITLTAISITTTTLTTITLTTITITTTTLTTITSTTIYHYKHTFKFSCTTSMHLQAGFSMEELTSGLSWVPVLTWTEQPQGALESHTWTLQDAELTAISHSDDGEAVPPWQAGPCEQAKLTGMRIKRLMLRNVPEMKGKVDEAGLHSLDRVERFQKPSPIVQVRRQLRDVKKGLARPHPCVRSRERVSLLRHHAKIIFPGGRDSYLAFFSPMTSDYWEEPYIQLWIRAQQNNSYGSDTTGALVERAAAAVGRG</sequence>
<comment type="caution">
    <text evidence="1">The sequence shown here is derived from an EMBL/GenBank/DDBJ whole genome shotgun (WGS) entry which is preliminary data.</text>
</comment>
<dbReference type="AlphaFoldDB" id="A0A4U1F4D2"/>
<dbReference type="EMBL" id="RWIC01000468">
    <property type="protein sequence ID" value="TKC43456.1"/>
    <property type="molecule type" value="Genomic_DNA"/>
</dbReference>
<protein>
    <submittedName>
        <fullName evidence="1">Uncharacterized protein</fullName>
    </submittedName>
</protein>
<reference evidence="2" key="1">
    <citation type="journal article" date="2019" name="IScience">
        <title>Narwhal Genome Reveals Long-Term Low Genetic Diversity despite Current Large Abundance Size.</title>
        <authorList>
            <person name="Westbury M.V."/>
            <person name="Petersen B."/>
            <person name="Garde E."/>
            <person name="Heide-Jorgensen M.P."/>
            <person name="Lorenzen E.D."/>
        </authorList>
    </citation>
    <scope>NUCLEOTIDE SEQUENCE [LARGE SCALE GENOMIC DNA]</scope>
</reference>
<proteinExistence type="predicted"/>
<feature type="non-terminal residue" evidence="1">
    <location>
        <position position="1"/>
    </location>
</feature>
<organism evidence="1 2">
    <name type="scientific">Monodon monoceros</name>
    <name type="common">Narwhal</name>
    <name type="synonym">Ceratodon monodon</name>
    <dbReference type="NCBI Taxonomy" id="40151"/>
    <lineage>
        <taxon>Eukaryota</taxon>
        <taxon>Metazoa</taxon>
        <taxon>Chordata</taxon>
        <taxon>Craniata</taxon>
        <taxon>Vertebrata</taxon>
        <taxon>Euteleostomi</taxon>
        <taxon>Mammalia</taxon>
        <taxon>Eutheria</taxon>
        <taxon>Laurasiatheria</taxon>
        <taxon>Artiodactyla</taxon>
        <taxon>Whippomorpha</taxon>
        <taxon>Cetacea</taxon>
        <taxon>Odontoceti</taxon>
        <taxon>Monodontidae</taxon>
        <taxon>Monodon</taxon>
    </lineage>
</organism>
<name>A0A4U1F4D2_MONMO</name>
<gene>
    <name evidence="1" type="ORF">EI555_011248</name>
</gene>
<evidence type="ECO:0000313" key="1">
    <source>
        <dbReference type="EMBL" id="TKC43456.1"/>
    </source>
</evidence>
<dbReference type="Proteomes" id="UP000308365">
    <property type="component" value="Unassembled WGS sequence"/>
</dbReference>